<keyword evidence="1" id="KW-0175">Coiled coil</keyword>
<dbReference type="AlphaFoldDB" id="A0A2P5WIV9"/>
<protein>
    <submittedName>
        <fullName evidence="2">Uncharacterized protein</fullName>
    </submittedName>
</protein>
<evidence type="ECO:0000313" key="2">
    <source>
        <dbReference type="EMBL" id="PPR91004.1"/>
    </source>
</evidence>
<gene>
    <name evidence="2" type="ORF">GOBAR_AA29681</name>
</gene>
<dbReference type="PANTHER" id="PTHR33144">
    <property type="entry name" value="OS10G0409366 PROTEIN-RELATED"/>
    <property type="match status" value="1"/>
</dbReference>
<dbReference type="OrthoDB" id="1932876at2759"/>
<organism evidence="2 3">
    <name type="scientific">Gossypium barbadense</name>
    <name type="common">Sea Island cotton</name>
    <name type="synonym">Hibiscus barbadensis</name>
    <dbReference type="NCBI Taxonomy" id="3634"/>
    <lineage>
        <taxon>Eukaryota</taxon>
        <taxon>Viridiplantae</taxon>
        <taxon>Streptophyta</taxon>
        <taxon>Embryophyta</taxon>
        <taxon>Tracheophyta</taxon>
        <taxon>Spermatophyta</taxon>
        <taxon>Magnoliopsida</taxon>
        <taxon>eudicotyledons</taxon>
        <taxon>Gunneridae</taxon>
        <taxon>Pentapetalae</taxon>
        <taxon>rosids</taxon>
        <taxon>malvids</taxon>
        <taxon>Malvales</taxon>
        <taxon>Malvaceae</taxon>
        <taxon>Malvoideae</taxon>
        <taxon>Gossypium</taxon>
    </lineage>
</organism>
<dbReference type="InterPro" id="IPR004252">
    <property type="entry name" value="Probable_transposase_24"/>
</dbReference>
<dbReference type="PANTHER" id="PTHR33144:SF46">
    <property type="entry name" value="OS04G0610000 PROTEIN"/>
    <property type="match status" value="1"/>
</dbReference>
<dbReference type="Pfam" id="PF03004">
    <property type="entry name" value="Transposase_24"/>
    <property type="match status" value="1"/>
</dbReference>
<reference evidence="2 3" key="1">
    <citation type="submission" date="2015-01" db="EMBL/GenBank/DDBJ databases">
        <title>Genome of allotetraploid Gossypium barbadense reveals genomic plasticity and fiber elongation in cotton evolution.</title>
        <authorList>
            <person name="Chen X."/>
            <person name="Liu X."/>
            <person name="Zhao B."/>
            <person name="Zheng H."/>
            <person name="Hu Y."/>
            <person name="Lu G."/>
            <person name="Yang C."/>
            <person name="Chen J."/>
            <person name="Shan C."/>
            <person name="Zhang L."/>
            <person name="Zhou Y."/>
            <person name="Wang L."/>
            <person name="Guo W."/>
            <person name="Bai Y."/>
            <person name="Ruan J."/>
            <person name="Shangguan X."/>
            <person name="Mao Y."/>
            <person name="Jiang J."/>
            <person name="Zhu Y."/>
            <person name="Lei J."/>
            <person name="Kang H."/>
            <person name="Chen S."/>
            <person name="He X."/>
            <person name="Wang R."/>
            <person name="Wang Y."/>
            <person name="Chen J."/>
            <person name="Wang L."/>
            <person name="Yu S."/>
            <person name="Wang B."/>
            <person name="Wei J."/>
            <person name="Song S."/>
            <person name="Lu X."/>
            <person name="Gao Z."/>
            <person name="Gu W."/>
            <person name="Deng X."/>
            <person name="Ma D."/>
            <person name="Wang S."/>
            <person name="Liang W."/>
            <person name="Fang L."/>
            <person name="Cai C."/>
            <person name="Zhu X."/>
            <person name="Zhou B."/>
            <person name="Zhang Y."/>
            <person name="Chen Z."/>
            <person name="Xu S."/>
            <person name="Zhu R."/>
            <person name="Wang S."/>
            <person name="Zhang T."/>
            <person name="Zhao G."/>
        </authorList>
    </citation>
    <scope>NUCLEOTIDE SEQUENCE [LARGE SCALE GENOMIC DNA]</scope>
    <source>
        <strain evidence="3">cv. Xinhai21</strain>
        <tissue evidence="2">Leaf</tissue>
    </source>
</reference>
<dbReference type="Proteomes" id="UP000239757">
    <property type="component" value="Unassembled WGS sequence"/>
</dbReference>
<name>A0A2P5WIV9_GOSBA</name>
<dbReference type="EMBL" id="KZ667458">
    <property type="protein sequence ID" value="PPR91004.1"/>
    <property type="molecule type" value="Genomic_DNA"/>
</dbReference>
<sequence>MVRADEARVLAGYLGIIARNVSLLPINYESWHHMPDSNKNHVVGNIKERFTLEVSDNYVKKALARKWRDHESTLKKEYFKKNISLEEKLLNDRERVGTTSRQKQKFTNTVGSKSFACVADDDELSSGQKVGRLLLFDITHRKKDGSPMTTEVAKIMMQASTVEQIAQLKVEVASREAEAKRKYDELQLQLKVEATAREVKAAAMATEETRKYDELQLQLQNMMKLFQQNQSQNLPS</sequence>
<evidence type="ECO:0000256" key="1">
    <source>
        <dbReference type="SAM" id="Coils"/>
    </source>
</evidence>
<feature type="coiled-coil region" evidence="1">
    <location>
        <begin position="205"/>
        <end position="232"/>
    </location>
</feature>
<evidence type="ECO:0000313" key="3">
    <source>
        <dbReference type="Proteomes" id="UP000239757"/>
    </source>
</evidence>
<accession>A0A2P5WIV9</accession>
<proteinExistence type="predicted"/>